<sequence>MARLPAPNLVLKLPSPQPLRTQPALPRKNPYPIKRISPNQMQERREKGLCYFYDERYQPGHKCNIPRLYLLEGMNFEGQEIDEEEPYIAELIEGYKETTAEADDTNAGNAKIIVSMSDQIGEKLPSVSMNSFKTTTQERETERNIELQAAVGQCDKLGAIIHSFPEYEAYKDSKESVGLLSKGYVKEADQLKRGIRRHLNFGAAIASKHTSYGTHETSNLCLPDSYKDFESFVIFEFLVIFADLNISELFKHKS</sequence>
<dbReference type="AlphaFoldDB" id="A0A5N5N938"/>
<proteinExistence type="predicted"/>
<name>A0A5N5N938_9ROSI</name>
<evidence type="ECO:0000313" key="2">
    <source>
        <dbReference type="EMBL" id="KAB5563965.1"/>
    </source>
</evidence>
<gene>
    <name evidence="2" type="ORF">DKX38_004019</name>
</gene>
<keyword evidence="3" id="KW-1185">Reference proteome</keyword>
<dbReference type="EMBL" id="VDCV01000003">
    <property type="protein sequence ID" value="KAB5563965.1"/>
    <property type="molecule type" value="Genomic_DNA"/>
</dbReference>
<organism evidence="2 3">
    <name type="scientific">Salix brachista</name>
    <dbReference type="NCBI Taxonomy" id="2182728"/>
    <lineage>
        <taxon>Eukaryota</taxon>
        <taxon>Viridiplantae</taxon>
        <taxon>Streptophyta</taxon>
        <taxon>Embryophyta</taxon>
        <taxon>Tracheophyta</taxon>
        <taxon>Spermatophyta</taxon>
        <taxon>Magnoliopsida</taxon>
        <taxon>eudicotyledons</taxon>
        <taxon>Gunneridae</taxon>
        <taxon>Pentapetalae</taxon>
        <taxon>rosids</taxon>
        <taxon>fabids</taxon>
        <taxon>Malpighiales</taxon>
        <taxon>Salicaceae</taxon>
        <taxon>Saliceae</taxon>
        <taxon>Salix</taxon>
    </lineage>
</organism>
<feature type="region of interest" description="Disordered" evidence="1">
    <location>
        <begin position="13"/>
        <end position="34"/>
    </location>
</feature>
<comment type="caution">
    <text evidence="2">The sequence shown here is derived from an EMBL/GenBank/DDBJ whole genome shotgun (WGS) entry which is preliminary data.</text>
</comment>
<evidence type="ECO:0000256" key="1">
    <source>
        <dbReference type="SAM" id="MobiDB-lite"/>
    </source>
</evidence>
<accession>A0A5N5N938</accession>
<protein>
    <submittedName>
        <fullName evidence="2">Uncharacterized protein</fullName>
    </submittedName>
</protein>
<evidence type="ECO:0000313" key="3">
    <source>
        <dbReference type="Proteomes" id="UP000326939"/>
    </source>
</evidence>
<reference evidence="3" key="1">
    <citation type="journal article" date="2019" name="Gigascience">
        <title>De novo genome assembly of the endangered Acer yangbiense, a plant species with extremely small populations endemic to Yunnan Province, China.</title>
        <authorList>
            <person name="Yang J."/>
            <person name="Wariss H.M."/>
            <person name="Tao L."/>
            <person name="Zhang R."/>
            <person name="Yun Q."/>
            <person name="Hollingsworth P."/>
            <person name="Dao Z."/>
            <person name="Luo G."/>
            <person name="Guo H."/>
            <person name="Ma Y."/>
            <person name="Sun W."/>
        </authorList>
    </citation>
    <scope>NUCLEOTIDE SEQUENCE [LARGE SCALE GENOMIC DNA]</scope>
    <source>
        <strain evidence="3">cv. br00</strain>
    </source>
</reference>
<dbReference type="Proteomes" id="UP000326939">
    <property type="component" value="Chromosome 3"/>
</dbReference>